<evidence type="ECO:0000259" key="1">
    <source>
        <dbReference type="Pfam" id="PF13699"/>
    </source>
</evidence>
<organism evidence="2 3">
    <name type="scientific">Marinomonas mediterranea (strain ATCC 700492 / JCM 21426 / NBRC 103028 / MMB-1)</name>
    <dbReference type="NCBI Taxonomy" id="717774"/>
    <lineage>
        <taxon>Bacteria</taxon>
        <taxon>Pseudomonadati</taxon>
        <taxon>Pseudomonadota</taxon>
        <taxon>Gammaproteobacteria</taxon>
        <taxon>Oceanospirillales</taxon>
        <taxon>Oceanospirillaceae</taxon>
        <taxon>Marinomonas</taxon>
    </lineage>
</organism>
<evidence type="ECO:0000313" key="3">
    <source>
        <dbReference type="Proteomes" id="UP000001062"/>
    </source>
</evidence>
<sequence>METQQYLMLTRSKRSMNARHEIRRNKAQSIQRLPFCLRKGMEKLSGVDLTNVRVHYNSSKPAQVQAHAYAQGEDIYLAPGQEHHLPHELGHVVQQALDMVKPTAVLNGVAINDDPRLEEHATELGHVAEQVGGCKNEKTIQAMSDHLATESSMDTYLTATLGDHLLCENLKNSSAGHSEDRFIDEVLPASVGFLNPNADNVIFLGINRSPCTSTDYCQNGQPSSSKGGGALGCSERLIHLVNHGFSYGGQVYPIRLVISFRNLYGSNAEKQANSMQALTAMADTGRITLDTQQLGGPSSRFSGTAATKAVSEL</sequence>
<dbReference type="HOGENOM" id="CLU_887971_0_0_6"/>
<dbReference type="PATRIC" id="fig|717774.3.peg.2802"/>
<dbReference type="Proteomes" id="UP000001062">
    <property type="component" value="Chromosome"/>
</dbReference>
<dbReference type="RefSeq" id="WP_013661848.1">
    <property type="nucleotide sequence ID" value="NC_015276.1"/>
</dbReference>
<accession>F2JYB4</accession>
<proteinExistence type="predicted"/>
<dbReference type="Pfam" id="PF13699">
    <property type="entry name" value="eCIS_core"/>
    <property type="match status" value="1"/>
</dbReference>
<evidence type="ECO:0000313" key="2">
    <source>
        <dbReference type="EMBL" id="ADZ91945.1"/>
    </source>
</evidence>
<dbReference type="STRING" id="717774.Marme_2715"/>
<dbReference type="AlphaFoldDB" id="F2JYB4"/>
<dbReference type="OrthoDB" id="292792at2"/>
<dbReference type="eggNOG" id="COG3177">
    <property type="taxonomic scope" value="Bacteria"/>
</dbReference>
<dbReference type="KEGG" id="mme:Marme_2715"/>
<dbReference type="EMBL" id="CP002583">
    <property type="protein sequence ID" value="ADZ91945.1"/>
    <property type="molecule type" value="Genomic_DNA"/>
</dbReference>
<gene>
    <name evidence="2" type="ordered locus">Marme_2715</name>
</gene>
<feature type="domain" description="eCIS core" evidence="1">
    <location>
        <begin position="34"/>
        <end position="96"/>
    </location>
</feature>
<protein>
    <recommendedName>
        <fullName evidence="1">eCIS core domain-containing protein</fullName>
    </recommendedName>
</protein>
<name>F2JYB4_MARM1</name>
<reference evidence="2 3" key="1">
    <citation type="journal article" date="2012" name="Stand. Genomic Sci.">
        <title>Complete genome sequence of the melanogenic marine bacterium Marinomonas mediterranea type strain (MMB-1(T)).</title>
        <authorList>
            <person name="Lucas-Elio P."/>
            <person name="Goodwin L."/>
            <person name="Woyke T."/>
            <person name="Pitluck S."/>
            <person name="Nolan M."/>
            <person name="Kyrpides N.C."/>
            <person name="Detter J.C."/>
            <person name="Copeland A."/>
            <person name="Teshima H."/>
            <person name="Bruce D."/>
            <person name="Detter C."/>
            <person name="Tapia R."/>
            <person name="Han S."/>
            <person name="Land M.L."/>
            <person name="Ivanova N."/>
            <person name="Mikhailova N."/>
            <person name="Johnston A.W."/>
            <person name="Sanchez-Amat A."/>
        </authorList>
    </citation>
    <scope>NUCLEOTIDE SEQUENCE [LARGE SCALE GENOMIC DNA]</scope>
    <source>
        <strain evidence="3">ATCC 700492 / JCM 21426 / NBRC 103028 / MMB-1</strain>
    </source>
</reference>
<dbReference type="InterPro" id="IPR025295">
    <property type="entry name" value="eCIS_core_dom"/>
</dbReference>
<keyword evidence="3" id="KW-1185">Reference proteome</keyword>